<organism evidence="2 3">
    <name type="scientific">Pseudomonas piscis</name>
    <dbReference type="NCBI Taxonomy" id="2614538"/>
    <lineage>
        <taxon>Bacteria</taxon>
        <taxon>Pseudomonadati</taxon>
        <taxon>Pseudomonadota</taxon>
        <taxon>Gammaproteobacteria</taxon>
        <taxon>Pseudomonadales</taxon>
        <taxon>Pseudomonadaceae</taxon>
        <taxon>Pseudomonas</taxon>
    </lineage>
</organism>
<comment type="caution">
    <text evidence="2">The sequence shown here is derived from an EMBL/GenBank/DDBJ whole genome shotgun (WGS) entry which is preliminary data.</text>
</comment>
<reference evidence="2 3" key="1">
    <citation type="submission" date="2019-10" db="EMBL/GenBank/DDBJ databases">
        <title>Pseudomonas dajingensis sp. nov., isolated from the profound head ulcers of farmed Murray cod (Maccullochella peelii peelii).</title>
        <authorList>
            <person name="Liu Y."/>
        </authorList>
    </citation>
    <scope>NUCLEOTIDE SEQUENCE [LARGE SCALE GENOMIC DNA]</scope>
    <source>
        <strain evidence="2 3">MC042</strain>
    </source>
</reference>
<name>A0A7X1PKX2_9PSED</name>
<dbReference type="InterPro" id="IPR013813">
    <property type="entry name" value="Endoribo_LPSP/chorism_mut-like"/>
</dbReference>
<dbReference type="InterPro" id="IPR035959">
    <property type="entry name" value="RutC-like_sf"/>
</dbReference>
<dbReference type="Pfam" id="PF14588">
    <property type="entry name" value="YjgF_endoribonc"/>
    <property type="match status" value="1"/>
</dbReference>
<dbReference type="PANTHER" id="PTHR43760">
    <property type="entry name" value="ENDORIBONUCLEASE-RELATED"/>
    <property type="match status" value="1"/>
</dbReference>
<dbReference type="SUPFAM" id="SSF55298">
    <property type="entry name" value="YjgF-like"/>
    <property type="match status" value="1"/>
</dbReference>
<evidence type="ECO:0000259" key="1">
    <source>
        <dbReference type="Pfam" id="PF14588"/>
    </source>
</evidence>
<gene>
    <name evidence="2" type="ORF">GDH07_05150</name>
</gene>
<feature type="domain" description="Endoribonuclease L-PSP/chorismate mutase-like" evidence="1">
    <location>
        <begin position="8"/>
        <end position="136"/>
    </location>
</feature>
<dbReference type="Proteomes" id="UP000486534">
    <property type="component" value="Unassembled WGS sequence"/>
</dbReference>
<dbReference type="PANTHER" id="PTHR43760:SF1">
    <property type="entry name" value="ENDORIBONUCLEASE L-PSP_CHORISMATE MUTASE-LIKE DOMAIN-CONTAINING PROTEIN"/>
    <property type="match status" value="1"/>
</dbReference>
<proteinExistence type="predicted"/>
<dbReference type="CDD" id="cd02199">
    <property type="entry name" value="YjgF_YER057c_UK114_like_1"/>
    <property type="match status" value="1"/>
</dbReference>
<dbReference type="EMBL" id="WHUV01000001">
    <property type="protein sequence ID" value="MQA52713.1"/>
    <property type="molecule type" value="Genomic_DNA"/>
</dbReference>
<sequence>MNHSLKHRVQQLGLELPEPSQPAASYVNHVRSQNLLFISGQIPLLQGQPALLGRLGENLSPEQGAQAAELAALGLLAQLSAALDDDLSRLRSISRLGVFIAASGDFQGHSGVANGASNLLVNALGDKGRHARTAVGVASLPAGVAVEVDGIFELQP</sequence>
<dbReference type="RefSeq" id="WP_152896831.1">
    <property type="nucleotide sequence ID" value="NZ_WHUV01000001.1"/>
</dbReference>
<evidence type="ECO:0000313" key="2">
    <source>
        <dbReference type="EMBL" id="MQA52713.1"/>
    </source>
</evidence>
<protein>
    <submittedName>
        <fullName evidence="2">RidA family protein</fullName>
    </submittedName>
</protein>
<evidence type="ECO:0000313" key="3">
    <source>
        <dbReference type="Proteomes" id="UP000486534"/>
    </source>
</evidence>
<accession>A0A7X1PKX2</accession>
<dbReference type="AlphaFoldDB" id="A0A7X1PKX2"/>
<dbReference type="Gene3D" id="3.30.1330.40">
    <property type="entry name" value="RutC-like"/>
    <property type="match status" value="1"/>
</dbReference>